<dbReference type="Gene3D" id="3.30.1340.30">
    <property type="match status" value="1"/>
</dbReference>
<dbReference type="AlphaFoldDB" id="B4EE88"/>
<dbReference type="PANTHER" id="PTHR34606">
    <property type="entry name" value="BON DOMAIN-CONTAINING PROTEIN"/>
    <property type="match status" value="1"/>
</dbReference>
<keyword evidence="5" id="KW-1185">Reference proteome</keyword>
<gene>
    <name evidence="4" type="ORF">BCAL0163</name>
</gene>
<feature type="region of interest" description="Disordered" evidence="2">
    <location>
        <begin position="216"/>
        <end position="273"/>
    </location>
</feature>
<dbReference type="PROSITE" id="PS50914">
    <property type="entry name" value="BON"/>
    <property type="match status" value="2"/>
</dbReference>
<name>B4EE88_BURCJ</name>
<feature type="domain" description="BON" evidence="3">
    <location>
        <begin position="62"/>
        <end position="131"/>
    </location>
</feature>
<feature type="compositionally biased region" description="Low complexity" evidence="2">
    <location>
        <begin position="216"/>
        <end position="234"/>
    </location>
</feature>
<evidence type="ECO:0000259" key="3">
    <source>
        <dbReference type="PROSITE" id="PS50914"/>
    </source>
</evidence>
<keyword evidence="1" id="KW-0732">Signal</keyword>
<dbReference type="HOGENOM" id="CLU_083606_1_0_4"/>
<keyword evidence="4" id="KW-0449">Lipoprotein</keyword>
<dbReference type="Proteomes" id="UP000001035">
    <property type="component" value="Chromosome 1"/>
</dbReference>
<dbReference type="eggNOG" id="COG2823">
    <property type="taxonomic scope" value="Bacteria"/>
</dbReference>
<evidence type="ECO:0000313" key="4">
    <source>
        <dbReference type="EMBL" id="CAR50471.1"/>
    </source>
</evidence>
<dbReference type="InterPro" id="IPR014004">
    <property type="entry name" value="Transpt-assoc_nodulatn_dom_bac"/>
</dbReference>
<reference evidence="4 5" key="1">
    <citation type="journal article" date="2009" name="J. Bacteriol.">
        <title>The genome of Burkholderia cenocepacia J2315, an epidemic pathogen of cystic fibrosis patients.</title>
        <authorList>
            <person name="Holden M.T."/>
            <person name="Seth-Smith H.M."/>
            <person name="Crossman L.C."/>
            <person name="Sebaihia M."/>
            <person name="Bentley S.D."/>
            <person name="Cerdeno-Tarraga A.M."/>
            <person name="Thomson N.R."/>
            <person name="Bason N."/>
            <person name="Quail M.A."/>
            <person name="Sharp S."/>
            <person name="Cherevach I."/>
            <person name="Churcher C."/>
            <person name="Goodhead I."/>
            <person name="Hauser H."/>
            <person name="Holroyd N."/>
            <person name="Mungall K."/>
            <person name="Scott P."/>
            <person name="Walker D."/>
            <person name="White B."/>
            <person name="Rose H."/>
            <person name="Iversen P."/>
            <person name="Mil-Homens D."/>
            <person name="Rocha E.P."/>
            <person name="Fialho A.M."/>
            <person name="Baldwin A."/>
            <person name="Dowson C."/>
            <person name="Barrell B.G."/>
            <person name="Govan J.R."/>
            <person name="Vandamme P."/>
            <person name="Hart C.A."/>
            <person name="Mahenthiralingam E."/>
            <person name="Parkhill J."/>
        </authorList>
    </citation>
    <scope>NUCLEOTIDE SEQUENCE [LARGE SCALE GENOMIC DNA]</scope>
    <source>
        <strain evidence="5">ATCC BAA-245 / DSM 16553 / LMG 16656 / NCTC 13227 / J2315 / CF5610</strain>
    </source>
</reference>
<dbReference type="KEGG" id="bcj:BCAL0163"/>
<feature type="domain" description="BON" evidence="3">
    <location>
        <begin position="140"/>
        <end position="207"/>
    </location>
</feature>
<dbReference type="InterPro" id="IPR051686">
    <property type="entry name" value="Lipoprotein_DolP"/>
</dbReference>
<sequence length="273" mass="28218">MNEGEPSMNQSRVKQTLVRTTLLAALTAGLAVSLQGCVLGVVGAAAGGGALIATDRRTLGAQTEDREIQVKSLTQINNGLPDQSHVNVTVFNRRVLLTGEVPNDASKQRAEEIVRGINNVNGIVNELSVEPASSLSSRANDSYLEGRVKSELIATKGISANYYKVVSERGNLYLMGLVTVDEGNRGAEAASQVPGVEKVVKVFQYVKPQDAQALQDASPASGASGAQAAAAPADNATVGAVPDASVQSTPLQPPAPISNSSSVHPGNPKAKAQ</sequence>
<dbReference type="EMBL" id="AM747720">
    <property type="protein sequence ID" value="CAR50471.1"/>
    <property type="molecule type" value="Genomic_DNA"/>
</dbReference>
<dbReference type="InterPro" id="IPR007055">
    <property type="entry name" value="BON_dom"/>
</dbReference>
<accession>B4EE88</accession>
<organism evidence="4 5">
    <name type="scientific">Burkholderia cenocepacia (strain ATCC BAA-245 / DSM 16553 / LMG 16656 / NCTC 13227 / J2315 / CF5610)</name>
    <name type="common">Burkholderia cepacia (strain J2315)</name>
    <dbReference type="NCBI Taxonomy" id="216591"/>
    <lineage>
        <taxon>Bacteria</taxon>
        <taxon>Pseudomonadati</taxon>
        <taxon>Pseudomonadota</taxon>
        <taxon>Betaproteobacteria</taxon>
        <taxon>Burkholderiales</taxon>
        <taxon>Burkholderiaceae</taxon>
        <taxon>Burkholderia</taxon>
        <taxon>Burkholderia cepacia complex</taxon>
    </lineage>
</organism>
<evidence type="ECO:0000313" key="5">
    <source>
        <dbReference type="Proteomes" id="UP000001035"/>
    </source>
</evidence>
<dbReference type="SMART" id="SM00749">
    <property type="entry name" value="BON"/>
    <property type="match status" value="2"/>
</dbReference>
<proteinExistence type="predicted"/>
<evidence type="ECO:0000256" key="2">
    <source>
        <dbReference type="SAM" id="MobiDB-lite"/>
    </source>
</evidence>
<dbReference type="Pfam" id="PF04972">
    <property type="entry name" value="BON"/>
    <property type="match status" value="2"/>
</dbReference>
<evidence type="ECO:0000256" key="1">
    <source>
        <dbReference type="ARBA" id="ARBA00022729"/>
    </source>
</evidence>
<protein>
    <submittedName>
        <fullName evidence="4">Phospholipid-binding lipoprotein</fullName>
    </submittedName>
</protein>
<dbReference type="PANTHER" id="PTHR34606:SF4">
    <property type="entry name" value="OUTER MEMBRANE LIPOPROTEIN DOLP"/>
    <property type="match status" value="1"/>
</dbReference>